<keyword evidence="4" id="KW-0010">Activator</keyword>
<dbReference type="OrthoDB" id="9803735at2"/>
<dbReference type="FunFam" id="1.10.10.10:FF:000001">
    <property type="entry name" value="LysR family transcriptional regulator"/>
    <property type="match status" value="1"/>
</dbReference>
<dbReference type="Pfam" id="PF00126">
    <property type="entry name" value="HTH_1"/>
    <property type="match status" value="1"/>
</dbReference>
<dbReference type="InterPro" id="IPR000847">
    <property type="entry name" value="LysR_HTH_N"/>
</dbReference>
<dbReference type="STRING" id="1075417.SAMN05421823_101629"/>
<keyword evidence="3" id="KW-0238">DNA-binding</keyword>
<keyword evidence="5" id="KW-0804">Transcription</keyword>
<dbReference type="SUPFAM" id="SSF53850">
    <property type="entry name" value="Periplasmic binding protein-like II"/>
    <property type="match status" value="1"/>
</dbReference>
<reference evidence="7 8" key="1">
    <citation type="submission" date="2016-10" db="EMBL/GenBank/DDBJ databases">
        <authorList>
            <person name="de Groot N.N."/>
        </authorList>
    </citation>
    <scope>NUCLEOTIDE SEQUENCE [LARGE SCALE GENOMIC DNA]</scope>
    <source>
        <strain evidence="7 8">DSM 25186</strain>
    </source>
</reference>
<dbReference type="AlphaFoldDB" id="A0A1G8YCC4"/>
<evidence type="ECO:0000259" key="6">
    <source>
        <dbReference type="PROSITE" id="PS50931"/>
    </source>
</evidence>
<dbReference type="Gene3D" id="1.10.10.10">
    <property type="entry name" value="Winged helix-like DNA-binding domain superfamily/Winged helix DNA-binding domain"/>
    <property type="match status" value="1"/>
</dbReference>
<evidence type="ECO:0000313" key="7">
    <source>
        <dbReference type="EMBL" id="SDK00356.1"/>
    </source>
</evidence>
<dbReference type="PRINTS" id="PR00039">
    <property type="entry name" value="HTHLYSR"/>
</dbReference>
<comment type="similarity">
    <text evidence="1">Belongs to the LysR transcriptional regulatory family.</text>
</comment>
<dbReference type="Pfam" id="PF03466">
    <property type="entry name" value="LysR_substrate"/>
    <property type="match status" value="1"/>
</dbReference>
<evidence type="ECO:0000256" key="1">
    <source>
        <dbReference type="ARBA" id="ARBA00009437"/>
    </source>
</evidence>
<dbReference type="GO" id="GO:0003677">
    <property type="term" value="F:DNA binding"/>
    <property type="evidence" value="ECO:0007669"/>
    <property type="project" value="UniProtKB-KW"/>
</dbReference>
<evidence type="ECO:0000256" key="2">
    <source>
        <dbReference type="ARBA" id="ARBA00023015"/>
    </source>
</evidence>
<gene>
    <name evidence="7" type="ORF">SAMN05421823_101629</name>
</gene>
<proteinExistence type="inferred from homology"/>
<dbReference type="PROSITE" id="PS50931">
    <property type="entry name" value="HTH_LYSR"/>
    <property type="match status" value="1"/>
</dbReference>
<organism evidence="7 8">
    <name type="scientific">Catalinimonas alkaloidigena</name>
    <dbReference type="NCBI Taxonomy" id="1075417"/>
    <lineage>
        <taxon>Bacteria</taxon>
        <taxon>Pseudomonadati</taxon>
        <taxon>Bacteroidota</taxon>
        <taxon>Cytophagia</taxon>
        <taxon>Cytophagales</taxon>
        <taxon>Catalimonadaceae</taxon>
        <taxon>Catalinimonas</taxon>
    </lineage>
</organism>
<dbReference type="PANTHER" id="PTHR30346:SF26">
    <property type="entry name" value="HYDROGEN PEROXIDE-INDUCIBLE GENES ACTIVATOR"/>
    <property type="match status" value="1"/>
</dbReference>
<dbReference type="RefSeq" id="WP_089678830.1">
    <property type="nucleotide sequence ID" value="NZ_FNFO01000001.1"/>
</dbReference>
<feature type="domain" description="HTH lysR-type" evidence="6">
    <location>
        <begin position="1"/>
        <end position="58"/>
    </location>
</feature>
<evidence type="ECO:0000256" key="4">
    <source>
        <dbReference type="ARBA" id="ARBA00023159"/>
    </source>
</evidence>
<keyword evidence="8" id="KW-1185">Reference proteome</keyword>
<dbReference type="InterPro" id="IPR036388">
    <property type="entry name" value="WH-like_DNA-bd_sf"/>
</dbReference>
<dbReference type="Proteomes" id="UP000198510">
    <property type="component" value="Unassembled WGS sequence"/>
</dbReference>
<protein>
    <submittedName>
        <fullName evidence="7">LysR family transcriptional regulator, hydrogen peroxide-inducible genes activator</fullName>
    </submittedName>
</protein>
<name>A0A1G8YCC4_9BACT</name>
<dbReference type="InterPro" id="IPR005119">
    <property type="entry name" value="LysR_subst-bd"/>
</dbReference>
<dbReference type="Gene3D" id="3.40.190.10">
    <property type="entry name" value="Periplasmic binding protein-like II"/>
    <property type="match status" value="2"/>
</dbReference>
<dbReference type="CDD" id="cd08411">
    <property type="entry name" value="PBP2_OxyR"/>
    <property type="match status" value="1"/>
</dbReference>
<keyword evidence="2" id="KW-0805">Transcription regulation</keyword>
<dbReference type="EMBL" id="FNFO01000001">
    <property type="protein sequence ID" value="SDK00356.1"/>
    <property type="molecule type" value="Genomic_DNA"/>
</dbReference>
<dbReference type="PANTHER" id="PTHR30346">
    <property type="entry name" value="TRANSCRIPTIONAL DUAL REGULATOR HCAR-RELATED"/>
    <property type="match status" value="1"/>
</dbReference>
<evidence type="ECO:0000313" key="8">
    <source>
        <dbReference type="Proteomes" id="UP000198510"/>
    </source>
</evidence>
<accession>A0A1G8YCC4</accession>
<evidence type="ECO:0000256" key="3">
    <source>
        <dbReference type="ARBA" id="ARBA00023125"/>
    </source>
</evidence>
<dbReference type="GO" id="GO:0032993">
    <property type="term" value="C:protein-DNA complex"/>
    <property type="evidence" value="ECO:0007669"/>
    <property type="project" value="TreeGrafter"/>
</dbReference>
<dbReference type="SUPFAM" id="SSF46785">
    <property type="entry name" value="Winged helix' DNA-binding domain"/>
    <property type="match status" value="1"/>
</dbReference>
<sequence>MTLQQLQYVVALDTHRHFVTAAESCFVAQPTLTLQVKKLEEEIGLSLFDRSSQPLVPTPMGEKFIAKARQVLREAEGLKAMVNQEKNLMEGTFRLGVIPTLAPYLLPRFLHEFSENYPAIRLEIKEMQSEDLLRAIEEDVIDVGLLVTPTFQKHIREIPLFYEPFLIYAHKDSPILTREELQSEGFNEKGLWLLEKGHCFRNQVLNICSQADLLYASEQITFQTGSIETLKNIIQSHSGYTLIPELAVNKQTDAKFVRRFAEPQPAREVSLAVHHSFTKETFLSELRSAILTTIPNHFRKNGRFITVKWR</sequence>
<dbReference type="GO" id="GO:0003700">
    <property type="term" value="F:DNA-binding transcription factor activity"/>
    <property type="evidence" value="ECO:0007669"/>
    <property type="project" value="InterPro"/>
</dbReference>
<dbReference type="InterPro" id="IPR036390">
    <property type="entry name" value="WH_DNA-bd_sf"/>
</dbReference>
<evidence type="ECO:0000256" key="5">
    <source>
        <dbReference type="ARBA" id="ARBA00023163"/>
    </source>
</evidence>